<feature type="transmembrane region" description="Helical" evidence="1">
    <location>
        <begin position="12"/>
        <end position="34"/>
    </location>
</feature>
<accession>A0AAV5LJ57</accession>
<dbReference type="Proteomes" id="UP001054252">
    <property type="component" value="Unassembled WGS sequence"/>
</dbReference>
<evidence type="ECO:0000256" key="1">
    <source>
        <dbReference type="SAM" id="Phobius"/>
    </source>
</evidence>
<comment type="caution">
    <text evidence="3">The sequence shown here is derived from an EMBL/GenBank/DDBJ whole genome shotgun (WGS) entry which is preliminary data.</text>
</comment>
<gene>
    <name evidence="3" type="ORF">SLEP1_g44952</name>
</gene>
<dbReference type="Pfam" id="PF13968">
    <property type="entry name" value="DUF4220"/>
    <property type="match status" value="1"/>
</dbReference>
<dbReference type="EMBL" id="BPVZ01000119">
    <property type="protein sequence ID" value="GKV36866.1"/>
    <property type="molecule type" value="Genomic_DNA"/>
</dbReference>
<keyword evidence="1" id="KW-1133">Transmembrane helix</keyword>
<reference evidence="3 4" key="1">
    <citation type="journal article" date="2021" name="Commun. Biol.">
        <title>The genome of Shorea leprosula (Dipterocarpaceae) highlights the ecological relevance of drought in aseasonal tropical rainforests.</title>
        <authorList>
            <person name="Ng K.K.S."/>
            <person name="Kobayashi M.J."/>
            <person name="Fawcett J.A."/>
            <person name="Hatakeyama M."/>
            <person name="Paape T."/>
            <person name="Ng C.H."/>
            <person name="Ang C.C."/>
            <person name="Tnah L.H."/>
            <person name="Lee C.T."/>
            <person name="Nishiyama T."/>
            <person name="Sese J."/>
            <person name="O'Brien M.J."/>
            <person name="Copetti D."/>
            <person name="Mohd Noor M.I."/>
            <person name="Ong R.C."/>
            <person name="Putra M."/>
            <person name="Sireger I.Z."/>
            <person name="Indrioko S."/>
            <person name="Kosugi Y."/>
            <person name="Izuno A."/>
            <person name="Isagi Y."/>
            <person name="Lee S.L."/>
            <person name="Shimizu K.K."/>
        </authorList>
    </citation>
    <scope>NUCLEOTIDE SEQUENCE [LARGE SCALE GENOMIC DNA]</scope>
    <source>
        <strain evidence="3">214</strain>
    </source>
</reference>
<keyword evidence="4" id="KW-1185">Reference proteome</keyword>
<evidence type="ECO:0000313" key="3">
    <source>
        <dbReference type="EMBL" id="GKV36866.1"/>
    </source>
</evidence>
<keyword evidence="1" id="KW-0472">Membrane</keyword>
<dbReference type="InterPro" id="IPR025315">
    <property type="entry name" value="DUF4220"/>
</dbReference>
<feature type="transmembrane region" description="Helical" evidence="1">
    <location>
        <begin position="520"/>
        <end position="541"/>
    </location>
</feature>
<feature type="transmembrane region" description="Helical" evidence="1">
    <location>
        <begin position="334"/>
        <end position="356"/>
    </location>
</feature>
<protein>
    <recommendedName>
        <fullName evidence="2">DUF4220 domain-containing protein</fullName>
    </recommendedName>
</protein>
<dbReference type="AlphaFoldDB" id="A0AAV5LJ57"/>
<dbReference type="Pfam" id="PF04578">
    <property type="entry name" value="DUF594"/>
    <property type="match status" value="1"/>
</dbReference>
<name>A0AAV5LJ57_9ROSI</name>
<feature type="transmembrane region" description="Helical" evidence="1">
    <location>
        <begin position="46"/>
        <end position="70"/>
    </location>
</feature>
<feature type="domain" description="DUF4220" evidence="2">
    <location>
        <begin position="52"/>
        <end position="400"/>
    </location>
</feature>
<keyword evidence="1" id="KW-0812">Transmembrane</keyword>
<dbReference type="InterPro" id="IPR007658">
    <property type="entry name" value="DUF594"/>
</dbReference>
<evidence type="ECO:0000313" key="4">
    <source>
        <dbReference type="Proteomes" id="UP001054252"/>
    </source>
</evidence>
<sequence>MNVFSPAAREFWNVWELRVLVVLSLVLQIELIVLGNRRKYSPPRSWLSFVLWSAYIMADSVVSLALGIISTKIGKLPAAKRSLDPDIQLIAFRAPFLLLHLGGPDTITAYSLEDNELWLRHMLWLIVQTAVAFNILLLVWISSTLSYLSLLMIIVGFCKYAERICVLQSASSNNFRKSLLTSPDPGPPYHKFVEEYHFKQAEGYNVLIDDITEPTISEVPTRRGRRLWPREEIDEIRQAHILFPIFKRLFVDLILSFRDRDNSRSVISDARSEEAFQLIEIELGFLYDLLYTKAKAIYTPWGLARRFVSFSLVCVSFFVFIFVVWQHHPTTSEVAVSFLLISSAIFLEIYAALVLISSDETDAWLSNRKIGCVEEIITSLSLEKEPRWSRSTPQLSLLSFFIKEKPLIFPKLHKFLGLDQMLEMCFYETHKEVEEDLKGFIFKSLKERQGQLGDLHSHWGNFQLGDLDWSALKWSIEVDFNQSILIWHIATELCYYSTRMVKEESRNKTRVEIGKQISSYMVYLLLVYPFMLPMGIGEIVFHDTYAEASKFFDERGSSGLSRKQRLLENTRRRKLNAANMLLELKTDIQPKKVKGDRSKSVLFDACRLACSLREFKDKEAKWKMINGIWMGTLTYAASQCRGIHHAKQLRRGGELLTHVWLMMAHFGITNHFQISQGHARAKLTLL</sequence>
<evidence type="ECO:0000259" key="2">
    <source>
        <dbReference type="Pfam" id="PF13968"/>
    </source>
</evidence>
<feature type="transmembrane region" description="Helical" evidence="1">
    <location>
        <begin position="307"/>
        <end position="328"/>
    </location>
</feature>
<organism evidence="3 4">
    <name type="scientific">Rubroshorea leprosula</name>
    <dbReference type="NCBI Taxonomy" id="152421"/>
    <lineage>
        <taxon>Eukaryota</taxon>
        <taxon>Viridiplantae</taxon>
        <taxon>Streptophyta</taxon>
        <taxon>Embryophyta</taxon>
        <taxon>Tracheophyta</taxon>
        <taxon>Spermatophyta</taxon>
        <taxon>Magnoliopsida</taxon>
        <taxon>eudicotyledons</taxon>
        <taxon>Gunneridae</taxon>
        <taxon>Pentapetalae</taxon>
        <taxon>rosids</taxon>
        <taxon>malvids</taxon>
        <taxon>Malvales</taxon>
        <taxon>Dipterocarpaceae</taxon>
        <taxon>Rubroshorea</taxon>
    </lineage>
</organism>
<dbReference type="PANTHER" id="PTHR31325">
    <property type="entry name" value="OS01G0798800 PROTEIN-RELATED"/>
    <property type="match status" value="1"/>
</dbReference>
<proteinExistence type="predicted"/>